<evidence type="ECO:0000313" key="2">
    <source>
        <dbReference type="EMBL" id="OPA74093.1"/>
    </source>
</evidence>
<dbReference type="EMBL" id="MSZX01000012">
    <property type="protein sequence ID" value="OPA74093.1"/>
    <property type="molecule type" value="Genomic_DNA"/>
</dbReference>
<evidence type="ECO:0000259" key="1">
    <source>
        <dbReference type="Pfam" id="PF00814"/>
    </source>
</evidence>
<dbReference type="GO" id="GO:0005829">
    <property type="term" value="C:cytosol"/>
    <property type="evidence" value="ECO:0007669"/>
    <property type="project" value="TreeGrafter"/>
</dbReference>
<reference evidence="2 3" key="1">
    <citation type="submission" date="2017-01" db="EMBL/GenBank/DDBJ databases">
        <title>Genome analysis of Paenibacillus selenitrireducens ES3-24.</title>
        <authorList>
            <person name="Xu D."/>
            <person name="Yao R."/>
            <person name="Zheng S."/>
        </authorList>
    </citation>
    <scope>NUCLEOTIDE SEQUENCE [LARGE SCALE GENOMIC DNA]</scope>
    <source>
        <strain evidence="2 3">ES3-24</strain>
    </source>
</reference>
<dbReference type="InterPro" id="IPR043129">
    <property type="entry name" value="ATPase_NBD"/>
</dbReference>
<keyword evidence="2" id="KW-0808">Transferase</keyword>
<dbReference type="PANTHER" id="PTHR11735">
    <property type="entry name" value="TRNA N6-ADENOSINE THREONYLCARBAMOYLTRANSFERASE"/>
    <property type="match status" value="1"/>
</dbReference>
<gene>
    <name evidence="2" type="ORF">BVG16_25425</name>
</gene>
<dbReference type="NCBIfam" id="TIGR03725">
    <property type="entry name" value="T6A_YeaZ"/>
    <property type="match status" value="1"/>
</dbReference>
<dbReference type="InterPro" id="IPR022496">
    <property type="entry name" value="T6A_TsaB"/>
</dbReference>
<dbReference type="SUPFAM" id="SSF53067">
    <property type="entry name" value="Actin-like ATPase domain"/>
    <property type="match status" value="2"/>
</dbReference>
<dbReference type="Pfam" id="PF00814">
    <property type="entry name" value="TsaD"/>
    <property type="match status" value="1"/>
</dbReference>
<dbReference type="PANTHER" id="PTHR11735:SF11">
    <property type="entry name" value="TRNA THREONYLCARBAMOYLADENOSINE BIOSYNTHESIS PROTEIN TSAB"/>
    <property type="match status" value="1"/>
</dbReference>
<dbReference type="InterPro" id="IPR000905">
    <property type="entry name" value="Gcp-like_dom"/>
</dbReference>
<comment type="caution">
    <text evidence="2">The sequence shown here is derived from an EMBL/GenBank/DDBJ whole genome shotgun (WGS) entry which is preliminary data.</text>
</comment>
<evidence type="ECO:0000313" key="3">
    <source>
        <dbReference type="Proteomes" id="UP000190188"/>
    </source>
</evidence>
<dbReference type="Gene3D" id="3.30.420.40">
    <property type="match status" value="1"/>
</dbReference>
<dbReference type="CDD" id="cd24032">
    <property type="entry name" value="ASKHA_NBD_TsaB"/>
    <property type="match status" value="1"/>
</dbReference>
<name>A0A1T2X3E0_9BACL</name>
<accession>A0A1T2X3E0</accession>
<dbReference type="OrthoDB" id="9784166at2"/>
<dbReference type="RefSeq" id="WP_078502010.1">
    <property type="nucleotide sequence ID" value="NZ_MSZX01000012.1"/>
</dbReference>
<sequence length="274" mass="30375">MTEQQMSQKRYLAIDTSTHMLTVAVVEGTKVLKEICSSAERNHSLYLTPTIKEALDALALQVQDIDGIIVGRGPGSYTGVRIGVTVGKTLAWVSKKPIVGVSSLEGLALAGWQQGTEMLQDSPREVMLPLGEWVEGQADVHWVIPMMDARRGQVYTSLWQGQLNGEKIGWQGVQEDRVRLMKDWVDQLIERTVTEGIPSHIWVVGDVELHRTEAERLQSSIGCPVSIVPNTMEARWLGLTGGKRLLQGESDDAHRLEPNYTQLAEAEANLLKKQ</sequence>
<dbReference type="GO" id="GO:0016740">
    <property type="term" value="F:transferase activity"/>
    <property type="evidence" value="ECO:0007669"/>
    <property type="project" value="UniProtKB-KW"/>
</dbReference>
<proteinExistence type="predicted"/>
<protein>
    <submittedName>
        <fullName evidence="2">tRNA (Adenosine(37)-N6)-threonylcarbamoyltransferase complex dimerization subunit type 1 TsaB</fullName>
    </submittedName>
</protein>
<dbReference type="GO" id="GO:0002949">
    <property type="term" value="P:tRNA threonylcarbamoyladenosine modification"/>
    <property type="evidence" value="ECO:0007669"/>
    <property type="project" value="InterPro"/>
</dbReference>
<feature type="domain" description="Gcp-like" evidence="1">
    <location>
        <begin position="38"/>
        <end position="114"/>
    </location>
</feature>
<dbReference type="STRING" id="1324314.BVG16_25425"/>
<dbReference type="Proteomes" id="UP000190188">
    <property type="component" value="Unassembled WGS sequence"/>
</dbReference>
<keyword evidence="3" id="KW-1185">Reference proteome</keyword>
<dbReference type="AlphaFoldDB" id="A0A1T2X3E0"/>
<organism evidence="2 3">
    <name type="scientific">Paenibacillus selenitireducens</name>
    <dbReference type="NCBI Taxonomy" id="1324314"/>
    <lineage>
        <taxon>Bacteria</taxon>
        <taxon>Bacillati</taxon>
        <taxon>Bacillota</taxon>
        <taxon>Bacilli</taxon>
        <taxon>Bacillales</taxon>
        <taxon>Paenibacillaceae</taxon>
        <taxon>Paenibacillus</taxon>
    </lineage>
</organism>